<keyword evidence="4 7" id="KW-0732">Signal</keyword>
<organism evidence="9 10">
    <name type="scientific">Pedosphaera parvula (strain Ellin514)</name>
    <dbReference type="NCBI Taxonomy" id="320771"/>
    <lineage>
        <taxon>Bacteria</taxon>
        <taxon>Pseudomonadati</taxon>
        <taxon>Verrucomicrobiota</taxon>
        <taxon>Pedosphaerae</taxon>
        <taxon>Pedosphaerales</taxon>
        <taxon>Pedosphaeraceae</taxon>
        <taxon>Pedosphaera</taxon>
    </lineage>
</organism>
<keyword evidence="6" id="KW-0106">Calcium</keyword>
<dbReference type="Pfam" id="PF00884">
    <property type="entry name" value="Sulfatase"/>
    <property type="match status" value="1"/>
</dbReference>
<proteinExistence type="inferred from homology"/>
<name>B9XCM4_PEDPL</name>
<dbReference type="InterPro" id="IPR017850">
    <property type="entry name" value="Alkaline_phosphatase_core_sf"/>
</dbReference>
<dbReference type="CDD" id="cd16142">
    <property type="entry name" value="ARS_like"/>
    <property type="match status" value="1"/>
</dbReference>
<evidence type="ECO:0000256" key="6">
    <source>
        <dbReference type="ARBA" id="ARBA00022837"/>
    </source>
</evidence>
<evidence type="ECO:0000313" key="9">
    <source>
        <dbReference type="EMBL" id="EEF62692.1"/>
    </source>
</evidence>
<dbReference type="PANTHER" id="PTHR42693">
    <property type="entry name" value="ARYLSULFATASE FAMILY MEMBER"/>
    <property type="match status" value="1"/>
</dbReference>
<evidence type="ECO:0000256" key="1">
    <source>
        <dbReference type="ARBA" id="ARBA00001913"/>
    </source>
</evidence>
<dbReference type="Pfam" id="PF14707">
    <property type="entry name" value="Sulfatase_C"/>
    <property type="match status" value="1"/>
</dbReference>
<dbReference type="GO" id="GO:0046872">
    <property type="term" value="F:metal ion binding"/>
    <property type="evidence" value="ECO:0007669"/>
    <property type="project" value="UniProtKB-KW"/>
</dbReference>
<dbReference type="STRING" id="320771.Cflav_PD5327"/>
<evidence type="ECO:0000313" key="10">
    <source>
        <dbReference type="Proteomes" id="UP000003688"/>
    </source>
</evidence>
<comment type="caution">
    <text evidence="9">The sequence shown here is derived from an EMBL/GenBank/DDBJ whole genome shotgun (WGS) entry which is preliminary data.</text>
</comment>
<evidence type="ECO:0000256" key="5">
    <source>
        <dbReference type="ARBA" id="ARBA00022801"/>
    </source>
</evidence>
<evidence type="ECO:0000256" key="7">
    <source>
        <dbReference type="SAM" id="SignalP"/>
    </source>
</evidence>
<protein>
    <submittedName>
        <fullName evidence="9">Sulfatase</fullName>
    </submittedName>
</protein>
<dbReference type="InterPro" id="IPR000917">
    <property type="entry name" value="Sulfatase_N"/>
</dbReference>
<evidence type="ECO:0000256" key="4">
    <source>
        <dbReference type="ARBA" id="ARBA00022729"/>
    </source>
</evidence>
<dbReference type="AlphaFoldDB" id="B9XCM4"/>
<gene>
    <name evidence="9" type="ORF">Cflav_PD5327</name>
</gene>
<feature type="signal peptide" evidence="7">
    <location>
        <begin position="1"/>
        <end position="31"/>
    </location>
</feature>
<accession>B9XCM4</accession>
<dbReference type="PANTHER" id="PTHR42693:SF42">
    <property type="entry name" value="ARYLSULFATASE G"/>
    <property type="match status" value="1"/>
</dbReference>
<sequence length="553" mass="61792" precursor="true">MKTKRTHWMCSFWAALMALTFVLPGVSEALAQTKKPNILFIVSDDTGYGDLGAYGGGEGRGMPTPNFDRLAKEGMQFYSFYAQPSCTPGRAAMITGRIPNRSGMTTVAFQGQGGGLPKAEWTLGSVLKTAGYKTYFTGKWHLGEADYALPNAHGYDMMEHCFLYHCNAYTYGDPTWFPDMDPKLREMFDKVTKGSMSGNTGEKAHEDWKVNGQYVDTPEKGVVGIPFMDKYIEQSGLKFLEDAAKNTNQPFFISINFMKVHQPNLPAPEFVHKSMSKSKYADSVVELDARIGHIMDKLRELGLDKDTLVFYTTDNGAWQDVYPDAGYTPFRGTKGTVREGGNRVPAIAVWPGKIAPDSKNHDIVGGLDLMATFAAVAGAKLPEKDLEGKPMVFDSYDMTPLLLGKGKCDRTSWFYFTEDELSPGAARVNNYKAVFNLRGDDGQPTGGLAVDSNLGWKGQQKYVATVPQVFDLWADPQERYDIFMNNFTERTWVMITISDEIKKLMKTYVQYPPRKVQSESYTGPITLSAYQRFEWIREQVKKEGINIPLPTGN</sequence>
<dbReference type="Gene3D" id="3.30.1120.10">
    <property type="match status" value="1"/>
</dbReference>
<evidence type="ECO:0000256" key="2">
    <source>
        <dbReference type="ARBA" id="ARBA00008779"/>
    </source>
</evidence>
<feature type="chain" id="PRO_5002892920" evidence="7">
    <location>
        <begin position="32"/>
        <end position="553"/>
    </location>
</feature>
<keyword evidence="10" id="KW-1185">Reference proteome</keyword>
<comment type="similarity">
    <text evidence="2">Belongs to the sulfatase family.</text>
</comment>
<evidence type="ECO:0000259" key="8">
    <source>
        <dbReference type="Pfam" id="PF00884"/>
    </source>
</evidence>
<dbReference type="GO" id="GO:0004065">
    <property type="term" value="F:arylsulfatase activity"/>
    <property type="evidence" value="ECO:0007669"/>
    <property type="project" value="TreeGrafter"/>
</dbReference>
<reference evidence="9 10" key="1">
    <citation type="journal article" date="2011" name="J. Bacteriol.">
        <title>Genome sequence of 'Pedosphaera parvula' Ellin514, an aerobic Verrucomicrobial isolate from pasture soil.</title>
        <authorList>
            <person name="Kant R."/>
            <person name="van Passel M.W."/>
            <person name="Sangwan P."/>
            <person name="Palva A."/>
            <person name="Lucas S."/>
            <person name="Copeland A."/>
            <person name="Lapidus A."/>
            <person name="Glavina Del Rio T."/>
            <person name="Dalin E."/>
            <person name="Tice H."/>
            <person name="Bruce D."/>
            <person name="Goodwin L."/>
            <person name="Pitluck S."/>
            <person name="Chertkov O."/>
            <person name="Larimer F.W."/>
            <person name="Land M.L."/>
            <person name="Hauser L."/>
            <person name="Brettin T.S."/>
            <person name="Detter J.C."/>
            <person name="Han S."/>
            <person name="de Vos W.M."/>
            <person name="Janssen P.H."/>
            <person name="Smidt H."/>
        </authorList>
    </citation>
    <scope>NUCLEOTIDE SEQUENCE [LARGE SCALE GENOMIC DNA]</scope>
    <source>
        <strain evidence="9 10">Ellin514</strain>
    </source>
</reference>
<keyword evidence="3" id="KW-0479">Metal-binding</keyword>
<dbReference type="SUPFAM" id="SSF53649">
    <property type="entry name" value="Alkaline phosphatase-like"/>
    <property type="match status" value="1"/>
</dbReference>
<dbReference type="EMBL" id="ABOX02000004">
    <property type="protein sequence ID" value="EEF62692.1"/>
    <property type="molecule type" value="Genomic_DNA"/>
</dbReference>
<keyword evidence="5" id="KW-0378">Hydrolase</keyword>
<evidence type="ECO:0000256" key="3">
    <source>
        <dbReference type="ARBA" id="ARBA00022723"/>
    </source>
</evidence>
<feature type="domain" description="Sulfatase N-terminal" evidence="8">
    <location>
        <begin position="36"/>
        <end position="378"/>
    </location>
</feature>
<dbReference type="InterPro" id="IPR050738">
    <property type="entry name" value="Sulfatase"/>
</dbReference>
<comment type="cofactor">
    <cofactor evidence="1">
        <name>Ca(2+)</name>
        <dbReference type="ChEBI" id="CHEBI:29108"/>
    </cofactor>
</comment>
<dbReference type="Proteomes" id="UP000003688">
    <property type="component" value="Unassembled WGS sequence"/>
</dbReference>
<dbReference type="Gene3D" id="3.40.720.10">
    <property type="entry name" value="Alkaline Phosphatase, subunit A"/>
    <property type="match status" value="1"/>
</dbReference>